<dbReference type="GO" id="GO:0016887">
    <property type="term" value="F:ATP hydrolysis activity"/>
    <property type="evidence" value="ECO:0007669"/>
    <property type="project" value="InterPro"/>
</dbReference>
<dbReference type="GO" id="GO:0022857">
    <property type="term" value="F:transmembrane transporter activity"/>
    <property type="evidence" value="ECO:0007669"/>
    <property type="project" value="TreeGrafter"/>
</dbReference>
<keyword evidence="2" id="KW-0813">Transport</keyword>
<keyword evidence="7" id="KW-0472">Membrane</keyword>
<keyword evidence="9" id="KW-0449">Lipoprotein</keyword>
<sequence length="226" mass="24566">MNRVMLSAQGISKSYLQGQNELPILRDLAMTVHEGEMVAIVGKSGSGKSTLLNLLAGLDHPDSGEVTLADCCWQKTGERERDRVRNHSLGFVYQFHHLLPEFSALENVAMPLRIAGMSSAKARVVALDLLAKVGLSDRAKHRPNQLSGGERQRVAIARGLANSPAVVLMDEPTGNLDVETASEVRDLIKTLSRSASTAFVIVTHDPSFAEYADRVLTLTNGKLEDH</sequence>
<dbReference type="PANTHER" id="PTHR24220">
    <property type="entry name" value="IMPORT ATP-BINDING PROTEIN"/>
    <property type="match status" value="1"/>
</dbReference>
<evidence type="ECO:0000256" key="4">
    <source>
        <dbReference type="ARBA" id="ARBA00022741"/>
    </source>
</evidence>
<feature type="domain" description="ABC transporter" evidence="8">
    <location>
        <begin position="6"/>
        <end position="226"/>
    </location>
</feature>
<evidence type="ECO:0000259" key="8">
    <source>
        <dbReference type="PROSITE" id="PS50893"/>
    </source>
</evidence>
<dbReference type="AlphaFoldDB" id="A0A3M0AFB8"/>
<evidence type="ECO:0000256" key="7">
    <source>
        <dbReference type="ARBA" id="ARBA00023136"/>
    </source>
</evidence>
<organism evidence="9 10">
    <name type="scientific">Umboniibacter marinipuniceus</name>
    <dbReference type="NCBI Taxonomy" id="569599"/>
    <lineage>
        <taxon>Bacteria</taxon>
        <taxon>Pseudomonadati</taxon>
        <taxon>Pseudomonadota</taxon>
        <taxon>Gammaproteobacteria</taxon>
        <taxon>Cellvibrionales</taxon>
        <taxon>Cellvibrionaceae</taxon>
        <taxon>Umboniibacter</taxon>
    </lineage>
</organism>
<dbReference type="InterPro" id="IPR003593">
    <property type="entry name" value="AAA+_ATPase"/>
</dbReference>
<dbReference type="InterPro" id="IPR003439">
    <property type="entry name" value="ABC_transporter-like_ATP-bd"/>
</dbReference>
<proteinExistence type="inferred from homology"/>
<dbReference type="SMART" id="SM00382">
    <property type="entry name" value="AAA"/>
    <property type="match status" value="1"/>
</dbReference>
<dbReference type="PANTHER" id="PTHR24220:SF689">
    <property type="entry name" value="LIPOPROTEIN-RELEASING SYSTEM ATP-BINDING PROTEIN LOLD"/>
    <property type="match status" value="1"/>
</dbReference>
<dbReference type="Pfam" id="PF00005">
    <property type="entry name" value="ABC_tran"/>
    <property type="match status" value="1"/>
</dbReference>
<dbReference type="EMBL" id="REFJ01000002">
    <property type="protein sequence ID" value="RMA81165.1"/>
    <property type="molecule type" value="Genomic_DNA"/>
</dbReference>
<dbReference type="Proteomes" id="UP000267187">
    <property type="component" value="Unassembled WGS sequence"/>
</dbReference>
<dbReference type="InterPro" id="IPR015854">
    <property type="entry name" value="ABC_transpr_LolD-like"/>
</dbReference>
<accession>A0A3M0AFB8</accession>
<evidence type="ECO:0000256" key="3">
    <source>
        <dbReference type="ARBA" id="ARBA00022475"/>
    </source>
</evidence>
<evidence type="ECO:0000313" key="9">
    <source>
        <dbReference type="EMBL" id="RMA81165.1"/>
    </source>
</evidence>
<evidence type="ECO:0000256" key="5">
    <source>
        <dbReference type="ARBA" id="ARBA00022840"/>
    </source>
</evidence>
<dbReference type="GO" id="GO:0089705">
    <property type="term" value="P:protein localization to outer membrane"/>
    <property type="evidence" value="ECO:0007669"/>
    <property type="project" value="UniProtKB-ARBA"/>
</dbReference>
<keyword evidence="10" id="KW-1185">Reference proteome</keyword>
<keyword evidence="3" id="KW-1003">Cell membrane</keyword>
<dbReference type="GO" id="GO:0005524">
    <property type="term" value="F:ATP binding"/>
    <property type="evidence" value="ECO:0007669"/>
    <property type="project" value="UniProtKB-KW"/>
</dbReference>
<keyword evidence="4" id="KW-0547">Nucleotide-binding</keyword>
<keyword evidence="5 9" id="KW-0067">ATP-binding</keyword>
<dbReference type="FunFam" id="3.40.50.300:FF:000230">
    <property type="entry name" value="Lipoprotein-releasing system ATP-binding protein LolD"/>
    <property type="match status" value="1"/>
</dbReference>
<reference evidence="9 10" key="1">
    <citation type="submission" date="2018-10" db="EMBL/GenBank/DDBJ databases">
        <title>Genomic Encyclopedia of Type Strains, Phase IV (KMG-IV): sequencing the most valuable type-strain genomes for metagenomic binning, comparative biology and taxonomic classification.</title>
        <authorList>
            <person name="Goeker M."/>
        </authorList>
    </citation>
    <scope>NUCLEOTIDE SEQUENCE [LARGE SCALE GENOMIC DNA]</scope>
    <source>
        <strain evidence="9 10">DSM 25080</strain>
    </source>
</reference>
<comment type="caution">
    <text evidence="9">The sequence shown here is derived from an EMBL/GenBank/DDBJ whole genome shotgun (WGS) entry which is preliminary data.</text>
</comment>
<evidence type="ECO:0000256" key="6">
    <source>
        <dbReference type="ARBA" id="ARBA00022967"/>
    </source>
</evidence>
<evidence type="ECO:0000313" key="10">
    <source>
        <dbReference type="Proteomes" id="UP000267187"/>
    </source>
</evidence>
<dbReference type="PROSITE" id="PS00211">
    <property type="entry name" value="ABC_TRANSPORTER_1"/>
    <property type="match status" value="1"/>
</dbReference>
<evidence type="ECO:0000256" key="2">
    <source>
        <dbReference type="ARBA" id="ARBA00022448"/>
    </source>
</evidence>
<dbReference type="InterPro" id="IPR027417">
    <property type="entry name" value="P-loop_NTPase"/>
</dbReference>
<dbReference type="CDD" id="cd03255">
    <property type="entry name" value="ABC_MJ0796_LolCDE_FtsE"/>
    <property type="match status" value="1"/>
</dbReference>
<gene>
    <name evidence="9" type="ORF">DFR27_0963</name>
</gene>
<dbReference type="PROSITE" id="PS50893">
    <property type="entry name" value="ABC_TRANSPORTER_2"/>
    <property type="match status" value="1"/>
</dbReference>
<dbReference type="InterPro" id="IPR017871">
    <property type="entry name" value="ABC_transporter-like_CS"/>
</dbReference>
<dbReference type="RefSeq" id="WP_121876321.1">
    <property type="nucleotide sequence ID" value="NZ_REFJ01000002.1"/>
</dbReference>
<evidence type="ECO:0000256" key="1">
    <source>
        <dbReference type="ARBA" id="ARBA00005417"/>
    </source>
</evidence>
<name>A0A3M0AFB8_9GAMM</name>
<protein>
    <submittedName>
        <fullName evidence="9">Lipoprotein-releasing system ATP-binding protein</fullName>
    </submittedName>
</protein>
<comment type="similarity">
    <text evidence="1">Belongs to the ABC transporter superfamily.</text>
</comment>
<keyword evidence="6" id="KW-1278">Translocase</keyword>
<dbReference type="Gene3D" id="3.40.50.300">
    <property type="entry name" value="P-loop containing nucleotide triphosphate hydrolases"/>
    <property type="match status" value="1"/>
</dbReference>
<dbReference type="GO" id="GO:0005886">
    <property type="term" value="C:plasma membrane"/>
    <property type="evidence" value="ECO:0007669"/>
    <property type="project" value="TreeGrafter"/>
</dbReference>
<dbReference type="InterPro" id="IPR017911">
    <property type="entry name" value="MacB-like_ATP-bd"/>
</dbReference>
<dbReference type="GO" id="GO:0044874">
    <property type="term" value="P:lipoprotein localization to outer membrane"/>
    <property type="evidence" value="ECO:0007669"/>
    <property type="project" value="UniProtKB-ARBA"/>
</dbReference>
<dbReference type="OrthoDB" id="9801477at2"/>
<dbReference type="SUPFAM" id="SSF52540">
    <property type="entry name" value="P-loop containing nucleoside triphosphate hydrolases"/>
    <property type="match status" value="1"/>
</dbReference>